<evidence type="ECO:0000256" key="7">
    <source>
        <dbReference type="HAMAP-Rule" id="MF_00009"/>
    </source>
</evidence>
<dbReference type="NCBIfam" id="TIGR00043">
    <property type="entry name" value="rRNA maturation RNase YbeY"/>
    <property type="match status" value="1"/>
</dbReference>
<feature type="binding site" evidence="7">
    <location>
        <position position="93"/>
    </location>
    <ligand>
        <name>Zn(2+)</name>
        <dbReference type="ChEBI" id="CHEBI:29105"/>
        <note>catalytic</note>
    </ligand>
</feature>
<gene>
    <name evidence="7" type="primary">ybeY</name>
    <name evidence="8" type="ORF">AMJ87_03665</name>
</gene>
<organism evidence="8 9">
    <name type="scientific">candidate division WOR_3 bacterium SM23_60</name>
    <dbReference type="NCBI Taxonomy" id="1703780"/>
    <lineage>
        <taxon>Bacteria</taxon>
        <taxon>Bacteria division WOR-3</taxon>
    </lineage>
</organism>
<comment type="subcellular location">
    <subcellularLocation>
        <location evidence="7">Cytoplasm</location>
    </subcellularLocation>
</comment>
<keyword evidence="6 7" id="KW-0862">Zinc</keyword>
<dbReference type="Pfam" id="PF02130">
    <property type="entry name" value="YbeY"/>
    <property type="match status" value="1"/>
</dbReference>
<keyword evidence="5 7" id="KW-0378">Hydrolase</keyword>
<accession>A0A0S8GKB4</accession>
<keyword evidence="7" id="KW-0963">Cytoplasm</keyword>
<comment type="similarity">
    <text evidence="1 7">Belongs to the endoribonuclease YbeY family.</text>
</comment>
<dbReference type="HAMAP" id="MF_00009">
    <property type="entry name" value="Endoribonucl_YbeY"/>
    <property type="match status" value="1"/>
</dbReference>
<comment type="caution">
    <text evidence="8">The sequence shown here is derived from an EMBL/GenBank/DDBJ whole genome shotgun (WGS) entry which is preliminary data.</text>
</comment>
<evidence type="ECO:0000313" key="9">
    <source>
        <dbReference type="Proteomes" id="UP000051096"/>
    </source>
</evidence>
<dbReference type="Proteomes" id="UP000051096">
    <property type="component" value="Unassembled WGS sequence"/>
</dbReference>
<dbReference type="EC" id="3.1.-.-" evidence="7"/>
<keyword evidence="2 7" id="KW-0540">Nuclease</keyword>
<dbReference type="AlphaFoldDB" id="A0A0S8GKB4"/>
<evidence type="ECO:0000256" key="3">
    <source>
        <dbReference type="ARBA" id="ARBA00022723"/>
    </source>
</evidence>
<evidence type="ECO:0000256" key="2">
    <source>
        <dbReference type="ARBA" id="ARBA00022722"/>
    </source>
</evidence>
<dbReference type="Gene3D" id="3.40.390.30">
    <property type="entry name" value="Metalloproteases ('zincins'), catalytic domain"/>
    <property type="match status" value="1"/>
</dbReference>
<dbReference type="GO" id="GO:0004222">
    <property type="term" value="F:metalloendopeptidase activity"/>
    <property type="evidence" value="ECO:0007669"/>
    <property type="project" value="InterPro"/>
</dbReference>
<evidence type="ECO:0000256" key="6">
    <source>
        <dbReference type="ARBA" id="ARBA00022833"/>
    </source>
</evidence>
<dbReference type="InterPro" id="IPR023091">
    <property type="entry name" value="MetalPrtase_cat_dom_sf_prd"/>
</dbReference>
<dbReference type="GO" id="GO:0006364">
    <property type="term" value="P:rRNA processing"/>
    <property type="evidence" value="ECO:0007669"/>
    <property type="project" value="UniProtKB-UniRule"/>
</dbReference>
<evidence type="ECO:0000256" key="1">
    <source>
        <dbReference type="ARBA" id="ARBA00010875"/>
    </source>
</evidence>
<keyword evidence="7" id="KW-0690">Ribosome biogenesis</keyword>
<sequence>MQVNIFNPSQCAGVNRRKIATLVRKIAAKEKRSLGILNIIVADNTYLRELNKKYFKKNYATNVISFNMGTVSEIYISCDKVKKTDDLLYLIIHGLLHIIGYDHRTRKEQRGMAHKCLEYLDYA</sequence>
<dbReference type="SUPFAM" id="SSF55486">
    <property type="entry name" value="Metalloproteases ('zincins'), catalytic domain"/>
    <property type="match status" value="1"/>
</dbReference>
<evidence type="ECO:0000256" key="5">
    <source>
        <dbReference type="ARBA" id="ARBA00022801"/>
    </source>
</evidence>
<protein>
    <recommendedName>
        <fullName evidence="7">Endoribonuclease YbeY</fullName>
        <ecNumber evidence="7">3.1.-.-</ecNumber>
    </recommendedName>
</protein>
<dbReference type="GO" id="GO:0005737">
    <property type="term" value="C:cytoplasm"/>
    <property type="evidence" value="ECO:0007669"/>
    <property type="project" value="UniProtKB-SubCell"/>
</dbReference>
<keyword evidence="7" id="KW-0698">rRNA processing</keyword>
<evidence type="ECO:0000256" key="4">
    <source>
        <dbReference type="ARBA" id="ARBA00022759"/>
    </source>
</evidence>
<evidence type="ECO:0000313" key="8">
    <source>
        <dbReference type="EMBL" id="KPK72788.1"/>
    </source>
</evidence>
<keyword evidence="3 7" id="KW-0479">Metal-binding</keyword>
<dbReference type="InterPro" id="IPR020549">
    <property type="entry name" value="YbeY_CS"/>
</dbReference>
<dbReference type="GO" id="GO:0004521">
    <property type="term" value="F:RNA endonuclease activity"/>
    <property type="evidence" value="ECO:0007669"/>
    <property type="project" value="UniProtKB-UniRule"/>
</dbReference>
<dbReference type="GO" id="GO:0008270">
    <property type="term" value="F:zinc ion binding"/>
    <property type="evidence" value="ECO:0007669"/>
    <property type="project" value="UniProtKB-UniRule"/>
</dbReference>
<reference evidence="8 9" key="1">
    <citation type="journal article" date="2015" name="Microbiome">
        <title>Genomic resolution of linkages in carbon, nitrogen, and sulfur cycling among widespread estuary sediment bacteria.</title>
        <authorList>
            <person name="Baker B.J."/>
            <person name="Lazar C.S."/>
            <person name="Teske A.P."/>
            <person name="Dick G.J."/>
        </authorList>
    </citation>
    <scope>NUCLEOTIDE SEQUENCE [LARGE SCALE GENOMIC DNA]</scope>
    <source>
        <strain evidence="8">SM23_60</strain>
    </source>
</reference>
<comment type="cofactor">
    <cofactor evidence="7">
        <name>Zn(2+)</name>
        <dbReference type="ChEBI" id="CHEBI:29105"/>
    </cofactor>
    <text evidence="7">Binds 1 zinc ion.</text>
</comment>
<dbReference type="PROSITE" id="PS01306">
    <property type="entry name" value="UPF0054"/>
    <property type="match status" value="1"/>
</dbReference>
<dbReference type="InterPro" id="IPR002036">
    <property type="entry name" value="YbeY"/>
</dbReference>
<proteinExistence type="inferred from homology"/>
<name>A0A0S8GKB4_UNCW3</name>
<feature type="binding site" evidence="7">
    <location>
        <position position="97"/>
    </location>
    <ligand>
        <name>Zn(2+)</name>
        <dbReference type="ChEBI" id="CHEBI:29105"/>
        <note>catalytic</note>
    </ligand>
</feature>
<dbReference type="EMBL" id="LJUO01000022">
    <property type="protein sequence ID" value="KPK72788.1"/>
    <property type="molecule type" value="Genomic_DNA"/>
</dbReference>
<comment type="function">
    <text evidence="7">Single strand-specific metallo-endoribonuclease involved in late-stage 70S ribosome quality control and in maturation of the 3' terminus of the 16S rRNA.</text>
</comment>
<feature type="binding site" evidence="7">
    <location>
        <position position="103"/>
    </location>
    <ligand>
        <name>Zn(2+)</name>
        <dbReference type="ChEBI" id="CHEBI:29105"/>
        <note>catalytic</note>
    </ligand>
</feature>
<keyword evidence="4 7" id="KW-0255">Endonuclease</keyword>